<evidence type="ECO:0000313" key="5">
    <source>
        <dbReference type="Proteomes" id="UP000199028"/>
    </source>
</evidence>
<evidence type="ECO:0000256" key="2">
    <source>
        <dbReference type="SAM" id="MobiDB-lite"/>
    </source>
</evidence>
<keyword evidence="5" id="KW-1185">Reference proteome</keyword>
<dbReference type="SMART" id="SM00240">
    <property type="entry name" value="FHA"/>
    <property type="match status" value="1"/>
</dbReference>
<reference evidence="5" key="1">
    <citation type="submission" date="2016-10" db="EMBL/GenBank/DDBJ databases">
        <authorList>
            <person name="Varghese N."/>
            <person name="Submissions S."/>
        </authorList>
    </citation>
    <scope>NUCLEOTIDE SEQUENCE [LARGE SCALE GENOMIC DNA]</scope>
    <source>
        <strain evidence="5">CGMCC 4.578</strain>
    </source>
</reference>
<organism evidence="4 5">
    <name type="scientific">Lentzea flaviverrucosa</name>
    <dbReference type="NCBI Taxonomy" id="200379"/>
    <lineage>
        <taxon>Bacteria</taxon>
        <taxon>Bacillati</taxon>
        <taxon>Actinomycetota</taxon>
        <taxon>Actinomycetes</taxon>
        <taxon>Pseudonocardiales</taxon>
        <taxon>Pseudonocardiaceae</taxon>
        <taxon>Lentzea</taxon>
    </lineage>
</organism>
<dbReference type="InterPro" id="IPR050923">
    <property type="entry name" value="Cell_Proc_Reg/RNA_Proc"/>
</dbReference>
<protein>
    <submittedName>
        <fullName evidence="4">Inner membrane component of T3SS domain-containing protein</fullName>
    </submittedName>
</protein>
<dbReference type="PANTHER" id="PTHR23308">
    <property type="entry name" value="NUCLEAR INHIBITOR OF PROTEIN PHOSPHATASE-1"/>
    <property type="match status" value="1"/>
</dbReference>
<evidence type="ECO:0000256" key="1">
    <source>
        <dbReference type="ARBA" id="ARBA00022553"/>
    </source>
</evidence>
<keyword evidence="1" id="KW-0597">Phosphoprotein</keyword>
<dbReference type="CDD" id="cd00060">
    <property type="entry name" value="FHA"/>
    <property type="match status" value="1"/>
</dbReference>
<dbReference type="RefSeq" id="WP_090064246.1">
    <property type="nucleotide sequence ID" value="NZ_FOFT01000002.1"/>
</dbReference>
<evidence type="ECO:0000313" key="4">
    <source>
        <dbReference type="EMBL" id="SEQ56323.1"/>
    </source>
</evidence>
<gene>
    <name evidence="4" type="ORF">SAMN05216195_102739</name>
</gene>
<dbReference type="SUPFAM" id="SSF49879">
    <property type="entry name" value="SMAD/FHA domain"/>
    <property type="match status" value="1"/>
</dbReference>
<dbReference type="Gene3D" id="2.60.200.20">
    <property type="match status" value="1"/>
</dbReference>
<name>A0A1H9H219_9PSEU</name>
<sequence length="159" mass="16826">MIGEATETGPTGVATPSLTIAGHEPVTVALTEPVVVIGRDGDCGVVLDDITVSRRHAELRREGSVVVLSDLDSLNGTYLNRIPVDSAVVHDGDTIWIGDHRMTFRSPPAANGPRLLRLPAWDTAVPSPRPPEANSGTHRTVLPEFARDIAPRPAGSPCS</sequence>
<evidence type="ECO:0000259" key="3">
    <source>
        <dbReference type="PROSITE" id="PS50006"/>
    </source>
</evidence>
<feature type="region of interest" description="Disordered" evidence="2">
    <location>
        <begin position="127"/>
        <end position="159"/>
    </location>
</feature>
<dbReference type="PROSITE" id="PS50006">
    <property type="entry name" value="FHA_DOMAIN"/>
    <property type="match status" value="1"/>
</dbReference>
<proteinExistence type="predicted"/>
<dbReference type="InterPro" id="IPR008984">
    <property type="entry name" value="SMAD_FHA_dom_sf"/>
</dbReference>
<dbReference type="Proteomes" id="UP000199028">
    <property type="component" value="Unassembled WGS sequence"/>
</dbReference>
<dbReference type="AlphaFoldDB" id="A0A1H9H219"/>
<feature type="domain" description="FHA" evidence="3">
    <location>
        <begin position="35"/>
        <end position="84"/>
    </location>
</feature>
<dbReference type="EMBL" id="FOFT01000002">
    <property type="protein sequence ID" value="SEQ56323.1"/>
    <property type="molecule type" value="Genomic_DNA"/>
</dbReference>
<dbReference type="InterPro" id="IPR000253">
    <property type="entry name" value="FHA_dom"/>
</dbReference>
<dbReference type="OrthoDB" id="9815925at2"/>
<accession>A0A1H9H219</accession>
<dbReference type="Pfam" id="PF00498">
    <property type="entry name" value="FHA"/>
    <property type="match status" value="1"/>
</dbReference>